<dbReference type="PANTHER" id="PTHR42789:SF1">
    <property type="entry name" value="D-ISOMER SPECIFIC 2-HYDROXYACID DEHYDROGENASE FAMILY PROTEIN (AFU_ORTHOLOGUE AFUA_6G10090)"/>
    <property type="match status" value="1"/>
</dbReference>
<dbReference type="GO" id="GO:0016616">
    <property type="term" value="F:oxidoreductase activity, acting on the CH-OH group of donors, NAD or NADP as acceptor"/>
    <property type="evidence" value="ECO:0007669"/>
    <property type="project" value="InterPro"/>
</dbReference>
<dbReference type="InterPro" id="IPR006140">
    <property type="entry name" value="D-isomer_DH_NAD-bd"/>
</dbReference>
<dbReference type="GO" id="GO:0051287">
    <property type="term" value="F:NAD binding"/>
    <property type="evidence" value="ECO:0007669"/>
    <property type="project" value="InterPro"/>
</dbReference>
<evidence type="ECO:0000313" key="5">
    <source>
        <dbReference type="EMBL" id="TSP12694.1"/>
    </source>
</evidence>
<evidence type="ECO:0000256" key="1">
    <source>
        <dbReference type="ARBA" id="ARBA00005854"/>
    </source>
</evidence>
<dbReference type="Gene3D" id="3.40.50.720">
    <property type="entry name" value="NAD(P)-binding Rossmann-like Domain"/>
    <property type="match status" value="2"/>
</dbReference>
<dbReference type="CDD" id="cd12169">
    <property type="entry name" value="PGDH_like_1"/>
    <property type="match status" value="1"/>
</dbReference>
<dbReference type="RefSeq" id="WP_144197662.1">
    <property type="nucleotide sequence ID" value="NZ_CAJPVH010000084.1"/>
</dbReference>
<reference evidence="5 7" key="1">
    <citation type="submission" date="2019-05" db="EMBL/GenBank/DDBJ databases">
        <title>Whole genome sequence analysis of Cupriavidus campinensis S14E4C strain.</title>
        <authorList>
            <person name="Abbaszade G."/>
            <person name="Szabo A."/>
            <person name="Toumi M."/>
            <person name="Toth E."/>
        </authorList>
    </citation>
    <scope>NUCLEOTIDE SEQUENCE [LARGE SCALE GENOMIC DNA]</scope>
    <source>
        <strain evidence="5 7">S14E4C</strain>
    </source>
</reference>
<comment type="similarity">
    <text evidence="1">Belongs to the D-isomer specific 2-hydroxyacid dehydrogenase family.</text>
</comment>
<name>A0AAE9IA42_9BURK</name>
<dbReference type="KEGG" id="ccam:M5D45_27895"/>
<accession>A0AAE9IA42</accession>
<keyword evidence="3" id="KW-0520">NAD</keyword>
<evidence type="ECO:0000256" key="2">
    <source>
        <dbReference type="ARBA" id="ARBA00023002"/>
    </source>
</evidence>
<dbReference type="Proteomes" id="UP000318943">
    <property type="component" value="Unassembled WGS sequence"/>
</dbReference>
<evidence type="ECO:0000256" key="3">
    <source>
        <dbReference type="ARBA" id="ARBA00023027"/>
    </source>
</evidence>
<proteinExistence type="inferred from homology"/>
<dbReference type="InterPro" id="IPR036291">
    <property type="entry name" value="NAD(P)-bd_dom_sf"/>
</dbReference>
<dbReference type="Proteomes" id="UP001056132">
    <property type="component" value="Chromosome 2"/>
</dbReference>
<dbReference type="Pfam" id="PF02826">
    <property type="entry name" value="2-Hacid_dh_C"/>
    <property type="match status" value="1"/>
</dbReference>
<dbReference type="SUPFAM" id="SSF52283">
    <property type="entry name" value="Formate/glycerate dehydrogenase catalytic domain-like"/>
    <property type="match status" value="1"/>
</dbReference>
<dbReference type="AlphaFoldDB" id="A0AAE9IA42"/>
<organism evidence="6 8">
    <name type="scientific">Cupriavidus campinensis</name>
    <dbReference type="NCBI Taxonomy" id="151783"/>
    <lineage>
        <taxon>Bacteria</taxon>
        <taxon>Pseudomonadati</taxon>
        <taxon>Pseudomonadota</taxon>
        <taxon>Betaproteobacteria</taxon>
        <taxon>Burkholderiales</taxon>
        <taxon>Burkholderiaceae</taxon>
        <taxon>Cupriavidus</taxon>
    </lineage>
</organism>
<gene>
    <name evidence="5" type="ORF">FGG12_10790</name>
    <name evidence="6" type="ORF">M5D45_27895</name>
</gene>
<dbReference type="SUPFAM" id="SSF51735">
    <property type="entry name" value="NAD(P)-binding Rossmann-fold domains"/>
    <property type="match status" value="1"/>
</dbReference>
<evidence type="ECO:0000313" key="7">
    <source>
        <dbReference type="Proteomes" id="UP000318943"/>
    </source>
</evidence>
<reference evidence="6" key="2">
    <citation type="journal article" date="2022" name="Microbiol. Resour. Announc.">
        <title>Genome Sequence of Cupriavidus campinensis Strain G5, a Member of a Bacterial Consortium Capable of Polyethylene Degradation.</title>
        <authorList>
            <person name="Schneider B."/>
            <person name="Pfeiffer F."/>
            <person name="Dyall-Smith M."/>
            <person name="Kunte H.J."/>
        </authorList>
    </citation>
    <scope>NUCLEOTIDE SEQUENCE</scope>
    <source>
        <strain evidence="6">G5</strain>
    </source>
</reference>
<evidence type="ECO:0000313" key="8">
    <source>
        <dbReference type="Proteomes" id="UP001056132"/>
    </source>
</evidence>
<keyword evidence="2" id="KW-0560">Oxidoreductase</keyword>
<evidence type="ECO:0000259" key="4">
    <source>
        <dbReference type="Pfam" id="PF02826"/>
    </source>
</evidence>
<dbReference type="InterPro" id="IPR050857">
    <property type="entry name" value="D-2-hydroxyacid_DH"/>
</dbReference>
<dbReference type="EMBL" id="VCIZ01000005">
    <property type="protein sequence ID" value="TSP12694.1"/>
    <property type="molecule type" value="Genomic_DNA"/>
</dbReference>
<feature type="domain" description="D-isomer specific 2-hydroxyacid dehydrogenase NAD-binding" evidence="4">
    <location>
        <begin position="116"/>
        <end position="292"/>
    </location>
</feature>
<dbReference type="EMBL" id="CP097331">
    <property type="protein sequence ID" value="URF06891.1"/>
    <property type="molecule type" value="Genomic_DNA"/>
</dbReference>
<dbReference type="PANTHER" id="PTHR42789">
    <property type="entry name" value="D-ISOMER SPECIFIC 2-HYDROXYACID DEHYDROGENASE FAMILY PROTEIN (AFU_ORTHOLOGUE AFUA_6G10090)"/>
    <property type="match status" value="1"/>
</dbReference>
<sequence>MARPRIAVLGDYERALTRLADWSAIQAQADVVFHHAPLRGDALAAVLREAEVLVLVRDRTPLDAATLQQAERLRYVVFTGTRNTTLDVEALRARGIPVANTEWGPSKESTCEMTWALILAATRQLEMQMATMRRGGWRPAEALPLPGVLHGERLGLIGLGEIGKRVARVGKALGMEVVTWSPRMTPERAAAEGVTAVSLEALLSTSRVVSLHLVPTAETTRLINAERLALMRADALLVNTSRSALIDMEALPRALDRHRPAMAALDVFDEEPVPADYPLRGRTDVVVTPHVGFVSEPVFTMFAKGVVGTLGSWLEGQGRS</sequence>
<protein>
    <submittedName>
        <fullName evidence="6">D-2-hydroxyacid dehydrogenase family protein</fullName>
    </submittedName>
</protein>
<evidence type="ECO:0000313" key="6">
    <source>
        <dbReference type="EMBL" id="URF06891.1"/>
    </source>
</evidence>
<keyword evidence="7" id="KW-1185">Reference proteome</keyword>
<reference evidence="6" key="3">
    <citation type="submission" date="2022-05" db="EMBL/GenBank/DDBJ databases">
        <authorList>
            <person name="Kunte H.-J."/>
        </authorList>
    </citation>
    <scope>NUCLEOTIDE SEQUENCE</scope>
    <source>
        <strain evidence="6">G5</strain>
    </source>
</reference>